<name>A0A2Z5MX94_BURPY</name>
<gene>
    <name evidence="1" type="ORF">CUJ89_16310</name>
</gene>
<dbReference type="AlphaFoldDB" id="A0A2Z5MX94"/>
<accession>A0A2Z5MX94</accession>
<dbReference type="Proteomes" id="UP000253104">
    <property type="component" value="Chromosome mHSR5_A"/>
</dbReference>
<sequence>MVRDGSAVFDDSRVSRRAGDRGRMLALSRCRVVALSRCRVVALSRARVLRHRRGIVVMPIYTEVFINFNN</sequence>
<evidence type="ECO:0000313" key="1">
    <source>
        <dbReference type="EMBL" id="AXF21901.1"/>
    </source>
</evidence>
<organism evidence="1 2">
    <name type="scientific">Burkholderia pyrrocinia</name>
    <name type="common">Pseudomonas pyrrocinia</name>
    <dbReference type="NCBI Taxonomy" id="60550"/>
    <lineage>
        <taxon>Bacteria</taxon>
        <taxon>Pseudomonadati</taxon>
        <taxon>Pseudomonadota</taxon>
        <taxon>Betaproteobacteria</taxon>
        <taxon>Burkholderiales</taxon>
        <taxon>Burkholderiaceae</taxon>
        <taxon>Burkholderia</taxon>
        <taxon>Burkholderia cepacia complex</taxon>
    </lineage>
</organism>
<protein>
    <submittedName>
        <fullName evidence="1">Uncharacterized protein</fullName>
    </submittedName>
</protein>
<reference evidence="1 2" key="1">
    <citation type="journal article" date="2018" name="ISME J.">
        <title>Involvement of Burkholderiaceae and sulfurous volatiles in disease-suppressive soils.</title>
        <authorList>
            <person name="Carrion V.J."/>
            <person name="Cordovez V."/>
            <person name="Tyc O."/>
            <person name="Etalo D.W."/>
            <person name="de Bruijn I."/>
            <person name="de Jager V.C."/>
            <person name="Medema M.H."/>
            <person name="Eberl L."/>
            <person name="Raaijmakers J.M."/>
        </authorList>
    </citation>
    <scope>NUCLEOTIDE SEQUENCE [LARGE SCALE GENOMIC DNA]</scope>
    <source>
        <strain evidence="2">mHSR5</strain>
    </source>
</reference>
<evidence type="ECO:0000313" key="2">
    <source>
        <dbReference type="Proteomes" id="UP000253104"/>
    </source>
</evidence>
<proteinExistence type="predicted"/>
<dbReference type="EMBL" id="CP024902">
    <property type="protein sequence ID" value="AXF21901.1"/>
    <property type="molecule type" value="Genomic_DNA"/>
</dbReference>